<evidence type="ECO:0000313" key="2">
    <source>
        <dbReference type="Proteomes" id="UP000236728"/>
    </source>
</evidence>
<keyword evidence="2" id="KW-1185">Reference proteome</keyword>
<evidence type="ECO:0000313" key="1">
    <source>
        <dbReference type="EMBL" id="SEG38899.1"/>
    </source>
</evidence>
<dbReference type="OrthoDB" id="9801392at2"/>
<reference evidence="1 2" key="1">
    <citation type="submission" date="2016-10" db="EMBL/GenBank/DDBJ databases">
        <authorList>
            <person name="de Groot N.N."/>
        </authorList>
    </citation>
    <scope>NUCLEOTIDE SEQUENCE [LARGE SCALE GENOMIC DNA]</scope>
    <source>
        <strain evidence="1 2">DSM 22489</strain>
    </source>
</reference>
<name>A0A1H5ZR49_9BACT</name>
<accession>A0A1H5ZR49</accession>
<organism evidence="1 2">
    <name type="scientific">Bryocella elongata</name>
    <dbReference type="NCBI Taxonomy" id="863522"/>
    <lineage>
        <taxon>Bacteria</taxon>
        <taxon>Pseudomonadati</taxon>
        <taxon>Acidobacteriota</taxon>
        <taxon>Terriglobia</taxon>
        <taxon>Terriglobales</taxon>
        <taxon>Acidobacteriaceae</taxon>
        <taxon>Bryocella</taxon>
    </lineage>
</organism>
<sequence length="244" mass="27310">MIVTQEEASYIEKFNEAVTHFSHFCFCTIDSGLQKEASAQIYGFLQQLAEDKAAAVATGDERWANFLLGCECRLKGMRAEILMWVLLKEEKPDEAWRLLVDAQGFTSDAMKSDDGFQLQPFIDHLAKIERVVFPPQAFMSAGMVCDHEECSICHGDYEDCDHIKCRPYMGEFCTVELFGCEPDHVALVDEPASKHCRVHTVSTPEGRRSKMTRLVEPYKVGEGPPEDGSLLASATILHLGPEKA</sequence>
<protein>
    <submittedName>
        <fullName evidence="1">Uncharacterized protein</fullName>
    </submittedName>
</protein>
<dbReference type="RefSeq" id="WP_103933693.1">
    <property type="nucleotide sequence ID" value="NZ_FNVA01000004.1"/>
</dbReference>
<gene>
    <name evidence="1" type="ORF">SAMN05421819_2839</name>
</gene>
<proteinExistence type="predicted"/>
<dbReference type="AlphaFoldDB" id="A0A1H5ZR49"/>
<dbReference type="Proteomes" id="UP000236728">
    <property type="component" value="Unassembled WGS sequence"/>
</dbReference>
<dbReference type="EMBL" id="FNVA01000004">
    <property type="protein sequence ID" value="SEG38899.1"/>
    <property type="molecule type" value="Genomic_DNA"/>
</dbReference>